<comment type="similarity">
    <text evidence="1 5">Belongs to the peptidase A1 family.</text>
</comment>
<dbReference type="EMBL" id="LT554417">
    <property type="protein sequence ID" value="SAM04843.1"/>
    <property type="molecule type" value="Genomic_DNA"/>
</dbReference>
<evidence type="ECO:0000256" key="2">
    <source>
        <dbReference type="ARBA" id="ARBA00022750"/>
    </source>
</evidence>
<dbReference type="AlphaFoldDB" id="A0A163K740"/>
<dbReference type="GO" id="GO:0006508">
    <property type="term" value="P:proteolysis"/>
    <property type="evidence" value="ECO:0007669"/>
    <property type="project" value="UniProtKB-KW"/>
</dbReference>
<feature type="active site" evidence="3">
    <location>
        <position position="79"/>
    </location>
</feature>
<dbReference type="Pfam" id="PF00026">
    <property type="entry name" value="Asp"/>
    <property type="match status" value="1"/>
</dbReference>
<evidence type="ECO:0000256" key="4">
    <source>
        <dbReference type="PIRSR" id="PIRSR601461-2"/>
    </source>
</evidence>
<reference evidence="8" key="1">
    <citation type="submission" date="2016-04" db="EMBL/GenBank/DDBJ databases">
        <authorList>
            <person name="Evans L.H."/>
            <person name="Alamgir A."/>
            <person name="Owens N."/>
            <person name="Weber N.D."/>
            <person name="Virtaneva K."/>
            <person name="Barbian K."/>
            <person name="Babar A."/>
            <person name="Rosenke K."/>
        </authorList>
    </citation>
    <scope>NUCLEOTIDE SEQUENCE [LARGE SCALE GENOMIC DNA]</scope>
    <source>
        <strain evidence="8">CBS 101.48</strain>
    </source>
</reference>
<accession>A0A163K740</accession>
<keyword evidence="5" id="KW-0645">Protease</keyword>
<keyword evidence="5" id="KW-0378">Hydrolase</keyword>
<gene>
    <name evidence="8" type="primary">ABSGL_10709.1 scaffold 12033</name>
</gene>
<feature type="signal peptide" evidence="6">
    <location>
        <begin position="1"/>
        <end position="20"/>
    </location>
</feature>
<dbReference type="PROSITE" id="PS51767">
    <property type="entry name" value="PEPTIDASE_A1"/>
    <property type="match status" value="1"/>
</dbReference>
<dbReference type="PRINTS" id="PR00792">
    <property type="entry name" value="PEPSIN"/>
</dbReference>
<dbReference type="OMA" id="SEFWGIN"/>
<feature type="chain" id="PRO_5007843809" description="Peptidase A1 domain-containing protein" evidence="6">
    <location>
        <begin position="21"/>
        <end position="388"/>
    </location>
</feature>
<dbReference type="InterPro" id="IPR033121">
    <property type="entry name" value="PEPTIDASE_A1"/>
</dbReference>
<protein>
    <recommendedName>
        <fullName evidence="7">Peptidase A1 domain-containing protein</fullName>
    </recommendedName>
</protein>
<evidence type="ECO:0000256" key="1">
    <source>
        <dbReference type="ARBA" id="ARBA00007447"/>
    </source>
</evidence>
<evidence type="ECO:0000256" key="6">
    <source>
        <dbReference type="SAM" id="SignalP"/>
    </source>
</evidence>
<keyword evidence="6" id="KW-0732">Signal</keyword>
<evidence type="ECO:0000313" key="9">
    <source>
        <dbReference type="Proteomes" id="UP000078561"/>
    </source>
</evidence>
<dbReference type="Proteomes" id="UP000078561">
    <property type="component" value="Unassembled WGS sequence"/>
</dbReference>
<keyword evidence="4" id="KW-1015">Disulfide bond</keyword>
<dbReference type="PANTHER" id="PTHR47966">
    <property type="entry name" value="BETA-SITE APP-CLEAVING ENZYME, ISOFORM A-RELATED"/>
    <property type="match status" value="1"/>
</dbReference>
<dbReference type="InterPro" id="IPR021109">
    <property type="entry name" value="Peptidase_aspartic_dom_sf"/>
</dbReference>
<dbReference type="Gene3D" id="2.40.70.10">
    <property type="entry name" value="Acid Proteases"/>
    <property type="match status" value="2"/>
</dbReference>
<feature type="domain" description="Peptidase A1" evidence="7">
    <location>
        <begin position="61"/>
        <end position="385"/>
    </location>
</feature>
<dbReference type="STRING" id="4829.A0A163K740"/>
<dbReference type="InParanoid" id="A0A163K740"/>
<dbReference type="OrthoDB" id="660550at2759"/>
<evidence type="ECO:0000256" key="5">
    <source>
        <dbReference type="RuleBase" id="RU000454"/>
    </source>
</evidence>
<name>A0A163K740_ABSGL</name>
<dbReference type="PROSITE" id="PS00141">
    <property type="entry name" value="ASP_PROTEASE"/>
    <property type="match status" value="2"/>
</dbReference>
<dbReference type="GO" id="GO:0004190">
    <property type="term" value="F:aspartic-type endopeptidase activity"/>
    <property type="evidence" value="ECO:0007669"/>
    <property type="project" value="UniProtKB-KW"/>
</dbReference>
<feature type="active site" evidence="3">
    <location>
        <position position="275"/>
    </location>
</feature>
<dbReference type="CDD" id="cd05471">
    <property type="entry name" value="pepsin_like"/>
    <property type="match status" value="1"/>
</dbReference>
<evidence type="ECO:0000313" key="8">
    <source>
        <dbReference type="EMBL" id="SAM04843.1"/>
    </source>
</evidence>
<keyword evidence="2 5" id="KW-0064">Aspartyl protease</keyword>
<dbReference type="InterPro" id="IPR001461">
    <property type="entry name" value="Aspartic_peptidase_A1"/>
</dbReference>
<dbReference type="SUPFAM" id="SSF50630">
    <property type="entry name" value="Acid proteases"/>
    <property type="match status" value="1"/>
</dbReference>
<evidence type="ECO:0000259" key="7">
    <source>
        <dbReference type="PROSITE" id="PS51767"/>
    </source>
</evidence>
<dbReference type="InterPro" id="IPR034164">
    <property type="entry name" value="Pepsin-like_dom"/>
</dbReference>
<proteinExistence type="inferred from homology"/>
<keyword evidence="9" id="KW-1185">Reference proteome</keyword>
<sequence>MQLLSILWVVGLFWFGGVRGDEGMLTLSFVGTDNKMASVVSGRKYLQNNIDVPLENIDIAYLIDVSVGSPPQAFTLLLDTGSSASWVSSYGCGRFCGFPARTLQPSKSGSFKSTSMLFTVTYGQGYSHGVFAQDTFNVRGVDVPDVYFGLSFANDGELTDAGAGPDALSKYNNPDGKTLPTLVTSMFDHGIITKNVFSIYFHPVSNDTAIWESPINGDITFGGVNKTTLKSDIVYAPVTKNHDLQASKQGYAHNKSLSIGNHTVKLAKPLTALVDTGSTLIYLPATMIRQIFSKVDGFRRANGLYAVPCNTTQAKPVTFHVNGNALVLNPEDYIIRRGKLASSANNMCSTYFMDSPPNFGAILGYGFLQQFVTVFDNESRQIGFGQRV</sequence>
<evidence type="ECO:0000256" key="3">
    <source>
        <dbReference type="PIRSR" id="PIRSR601461-1"/>
    </source>
</evidence>
<dbReference type="InterPro" id="IPR001969">
    <property type="entry name" value="Aspartic_peptidase_AS"/>
</dbReference>
<feature type="disulfide bond" evidence="4">
    <location>
        <begin position="92"/>
        <end position="96"/>
    </location>
</feature>
<dbReference type="PANTHER" id="PTHR47966:SF51">
    <property type="entry name" value="BETA-SITE APP-CLEAVING ENZYME, ISOFORM A-RELATED"/>
    <property type="match status" value="1"/>
</dbReference>
<organism evidence="8">
    <name type="scientific">Absidia glauca</name>
    <name type="common">Pin mould</name>
    <dbReference type="NCBI Taxonomy" id="4829"/>
    <lineage>
        <taxon>Eukaryota</taxon>
        <taxon>Fungi</taxon>
        <taxon>Fungi incertae sedis</taxon>
        <taxon>Mucoromycota</taxon>
        <taxon>Mucoromycotina</taxon>
        <taxon>Mucoromycetes</taxon>
        <taxon>Mucorales</taxon>
        <taxon>Cunninghamellaceae</taxon>
        <taxon>Absidia</taxon>
    </lineage>
</organism>
<feature type="disulfide bond" evidence="4">
    <location>
        <begin position="309"/>
        <end position="348"/>
    </location>
</feature>